<keyword evidence="2" id="KW-0808">Transferase</keyword>
<reference evidence="5 6" key="1">
    <citation type="journal article" date="2023" name="Plants (Basel)">
        <title>Bridging the Gap: Combining Genomics and Transcriptomics Approaches to Understand Stylosanthes scabra, an Orphan Legume from the Brazilian Caatinga.</title>
        <authorList>
            <person name="Ferreira-Neto J.R.C."/>
            <person name="da Silva M.D."/>
            <person name="Binneck E."/>
            <person name="de Melo N.F."/>
            <person name="da Silva R.H."/>
            <person name="de Melo A.L.T.M."/>
            <person name="Pandolfi V."/>
            <person name="Bustamante F.O."/>
            <person name="Brasileiro-Vidal A.C."/>
            <person name="Benko-Iseppon A.M."/>
        </authorList>
    </citation>
    <scope>NUCLEOTIDE SEQUENCE [LARGE SCALE GENOMIC DNA]</scope>
    <source>
        <tissue evidence="5">Leaves</tissue>
    </source>
</reference>
<dbReference type="PROSITE" id="PS51375">
    <property type="entry name" value="PPR"/>
    <property type="match status" value="4"/>
</dbReference>
<proteinExistence type="inferred from homology"/>
<evidence type="ECO:0000256" key="3">
    <source>
        <dbReference type="ARBA" id="ARBA00022737"/>
    </source>
</evidence>
<comment type="caution">
    <text evidence="5">The sequence shown here is derived from an EMBL/GenBank/DDBJ whole genome shotgun (WGS) entry which is preliminary data.</text>
</comment>
<feature type="repeat" description="PPR" evidence="4">
    <location>
        <begin position="564"/>
        <end position="598"/>
    </location>
</feature>
<evidence type="ECO:0000256" key="1">
    <source>
        <dbReference type="ARBA" id="ARBA00009995"/>
    </source>
</evidence>
<evidence type="ECO:0000313" key="6">
    <source>
        <dbReference type="Proteomes" id="UP001341840"/>
    </source>
</evidence>
<gene>
    <name evidence="5" type="ORF">PIB30_019496</name>
</gene>
<dbReference type="Gene3D" id="3.40.50.2000">
    <property type="entry name" value="Glycogen Phosphorylase B"/>
    <property type="match status" value="2"/>
</dbReference>
<dbReference type="PROSITE" id="PS00375">
    <property type="entry name" value="UDPGT"/>
    <property type="match status" value="1"/>
</dbReference>
<dbReference type="Proteomes" id="UP001341840">
    <property type="component" value="Unassembled WGS sequence"/>
</dbReference>
<protein>
    <submittedName>
        <fullName evidence="5">Uncharacterized protein</fullName>
    </submittedName>
</protein>
<dbReference type="Pfam" id="PF01535">
    <property type="entry name" value="PPR"/>
    <property type="match status" value="6"/>
</dbReference>
<name>A0ABU6U789_9FABA</name>
<dbReference type="InterPro" id="IPR002213">
    <property type="entry name" value="UDP_glucos_trans"/>
</dbReference>
<evidence type="ECO:0000313" key="5">
    <source>
        <dbReference type="EMBL" id="MED6157011.1"/>
    </source>
</evidence>
<dbReference type="InterPro" id="IPR011990">
    <property type="entry name" value="TPR-like_helical_dom_sf"/>
</dbReference>
<evidence type="ECO:0000256" key="2">
    <source>
        <dbReference type="ARBA" id="ARBA00022679"/>
    </source>
</evidence>
<dbReference type="InterPro" id="IPR046960">
    <property type="entry name" value="PPR_At4g14850-like_plant"/>
</dbReference>
<organism evidence="5 6">
    <name type="scientific">Stylosanthes scabra</name>
    <dbReference type="NCBI Taxonomy" id="79078"/>
    <lineage>
        <taxon>Eukaryota</taxon>
        <taxon>Viridiplantae</taxon>
        <taxon>Streptophyta</taxon>
        <taxon>Embryophyta</taxon>
        <taxon>Tracheophyta</taxon>
        <taxon>Spermatophyta</taxon>
        <taxon>Magnoliopsida</taxon>
        <taxon>eudicotyledons</taxon>
        <taxon>Gunneridae</taxon>
        <taxon>Pentapetalae</taxon>
        <taxon>rosids</taxon>
        <taxon>fabids</taxon>
        <taxon>Fabales</taxon>
        <taxon>Fabaceae</taxon>
        <taxon>Papilionoideae</taxon>
        <taxon>50 kb inversion clade</taxon>
        <taxon>dalbergioids sensu lato</taxon>
        <taxon>Dalbergieae</taxon>
        <taxon>Pterocarpus clade</taxon>
        <taxon>Stylosanthes</taxon>
    </lineage>
</organism>
<sequence>MAENKKTGHVAVFPFPFGSHPLPLFNLVLKLSHSAPNLSFSFISTQESNKALISKSKSPHNNNIKFYNISDGVPEDHVPARDKPIEMLKINLFLQAAPHNLQNGIDMAVQQTNLRVTCIIADAFVLPSFHVAQNLAVPWLPFWPPFSCCLSVFFHTDIIRHNYHHHHSSSNNNINDPRRPLDFLPGLNMTRVEDLPEDLTNGGENQTLFSKTLASLGRVLPHAEAVIMNHFEELDPPMFVSDMRSKLKSILYVGFLTHNNRVPLPPSETDATGCLSWLDKQGSRSVAYVSFGTVVTPPEQEIVAVAEALEESGFPFLWSLKEHAKKLLPEGFIERTENKGKVVPWCPQSEVLGHASVGVFVTHCGCNSVLESISGGVPLICRPFFGDQRMGARIVEDVWKIGVRVVEGGVLRKDRLVNGLNAVMVGEEGKKMRENAQILKKMVMDAASPQGKAARDFTSLINDSMNNQRIKTLVSNGLYHQTFELFRQLHFSGHHANILSVLPSLTKACSSAQCHAFGTSLHCLALKTGSHFDPVVSNSIISMYAKFMDTESARKVFDTMPQRDPITWNSMINCYLQNGRLAEALQTLKGAHLLGLAPKLELMARVLSMCGRNVCSRIGKQIHALVIVDERVRQSESLIFSTALVDFYFRCRESWMALHVFDGMEMKNEVTWTAIISGCTANHRYDAAFACFRAMQAEGVIPESAFTALLTACAEPVFAKHGKEIHGYAFHHWFASSHSFSSALINMYCQCGESLHLAELVFEGSSFRDVVLWSSIIGSYAQRGDGYKAIKLFNRMLFEETKPNHVTLLEVISACTNLSSLKHGCQFHGYVFKFGFSSEVSVGNALINMYAKCGCVDGSSKIFLEMPNRDSVSWSTLISAYGLHGCGEQALQLFHEMKERRVKLDSITLLAVLSACNHAGLVSEAQLIFKQASADSKIQLTLEHYACLIDLLGRSGKLEDAMETLRTMPMEPSARMWSSLVSSCKLHRRLDIAEILAPQLIRSEPKNAANYALLNMIYAEHGHWLGVEKAREIMKLQRVKKTTGFSRIEAGDERLL</sequence>
<dbReference type="Gene3D" id="1.25.40.10">
    <property type="entry name" value="Tetratricopeptide repeat domain"/>
    <property type="match status" value="5"/>
</dbReference>
<dbReference type="EMBL" id="JASCZI010120889">
    <property type="protein sequence ID" value="MED6157011.1"/>
    <property type="molecule type" value="Genomic_DNA"/>
</dbReference>
<dbReference type="Pfam" id="PF13041">
    <property type="entry name" value="PPR_2"/>
    <property type="match status" value="1"/>
</dbReference>
<dbReference type="InterPro" id="IPR046848">
    <property type="entry name" value="E_motif"/>
</dbReference>
<dbReference type="PANTHER" id="PTHR47926">
    <property type="entry name" value="PENTATRICOPEPTIDE REPEAT-CONTAINING PROTEIN"/>
    <property type="match status" value="1"/>
</dbReference>
<feature type="repeat" description="PPR" evidence="4">
    <location>
        <begin position="870"/>
        <end position="904"/>
    </location>
</feature>
<dbReference type="InterPro" id="IPR035595">
    <property type="entry name" value="UDP_glycos_trans_CS"/>
</dbReference>
<comment type="similarity">
    <text evidence="1">Belongs to the UDP-glycosyltransferase family.</text>
</comment>
<dbReference type="CDD" id="cd03784">
    <property type="entry name" value="GT1_Gtf-like"/>
    <property type="match status" value="1"/>
</dbReference>
<dbReference type="InterPro" id="IPR002885">
    <property type="entry name" value="PPR_rpt"/>
</dbReference>
<feature type="repeat" description="PPR" evidence="4">
    <location>
        <begin position="769"/>
        <end position="803"/>
    </location>
</feature>
<dbReference type="NCBIfam" id="TIGR00756">
    <property type="entry name" value="PPR"/>
    <property type="match status" value="4"/>
</dbReference>
<keyword evidence="6" id="KW-1185">Reference proteome</keyword>
<dbReference type="PANTHER" id="PTHR47926:SF347">
    <property type="entry name" value="PENTATRICOPEPTIDE REPEAT-CONTAINING PROTEIN"/>
    <property type="match status" value="1"/>
</dbReference>
<evidence type="ECO:0000256" key="4">
    <source>
        <dbReference type="PROSITE-ProRule" id="PRU00708"/>
    </source>
</evidence>
<dbReference type="Pfam" id="PF20431">
    <property type="entry name" value="E_motif"/>
    <property type="match status" value="1"/>
</dbReference>
<accession>A0ABU6U789</accession>
<keyword evidence="3" id="KW-0677">Repeat</keyword>
<dbReference type="Pfam" id="PF00201">
    <property type="entry name" value="UDPGT"/>
    <property type="match status" value="1"/>
</dbReference>
<feature type="repeat" description="PPR" evidence="4">
    <location>
        <begin position="668"/>
        <end position="702"/>
    </location>
</feature>
<dbReference type="SUPFAM" id="SSF53756">
    <property type="entry name" value="UDP-Glycosyltransferase/glycogen phosphorylase"/>
    <property type="match status" value="1"/>
</dbReference>